<dbReference type="GO" id="GO:0046323">
    <property type="term" value="P:D-glucose import"/>
    <property type="evidence" value="ECO:0007669"/>
    <property type="project" value="TreeGrafter"/>
</dbReference>
<dbReference type="GO" id="GO:0070837">
    <property type="term" value="P:dehydroascorbic acid transport"/>
    <property type="evidence" value="ECO:0007669"/>
    <property type="project" value="TreeGrafter"/>
</dbReference>
<feature type="transmembrane region" description="Helical" evidence="5">
    <location>
        <begin position="84"/>
        <end position="105"/>
    </location>
</feature>
<keyword evidence="2 5" id="KW-0812">Transmembrane</keyword>
<dbReference type="InterPro" id="IPR036259">
    <property type="entry name" value="MFS_trans_sf"/>
</dbReference>
<gene>
    <name evidence="6" type="primary">SLC2A1_1</name>
    <name evidence="6" type="ORF">EYF80_063654</name>
</gene>
<dbReference type="SUPFAM" id="SSF103473">
    <property type="entry name" value="MFS general substrate transporter"/>
    <property type="match status" value="1"/>
</dbReference>
<organism evidence="6 7">
    <name type="scientific">Liparis tanakae</name>
    <name type="common">Tanaka's snailfish</name>
    <dbReference type="NCBI Taxonomy" id="230148"/>
    <lineage>
        <taxon>Eukaryota</taxon>
        <taxon>Metazoa</taxon>
        <taxon>Chordata</taxon>
        <taxon>Craniata</taxon>
        <taxon>Vertebrata</taxon>
        <taxon>Euteleostomi</taxon>
        <taxon>Actinopterygii</taxon>
        <taxon>Neopterygii</taxon>
        <taxon>Teleostei</taxon>
        <taxon>Neoteleostei</taxon>
        <taxon>Acanthomorphata</taxon>
        <taxon>Eupercaria</taxon>
        <taxon>Perciformes</taxon>
        <taxon>Cottioidei</taxon>
        <taxon>Cottales</taxon>
        <taxon>Liparidae</taxon>
        <taxon>Liparis</taxon>
    </lineage>
</organism>
<evidence type="ECO:0000256" key="3">
    <source>
        <dbReference type="ARBA" id="ARBA00022989"/>
    </source>
</evidence>
<protein>
    <submittedName>
        <fullName evidence="6">Solute carrier family 2, facilitated glucose transporter member 1</fullName>
    </submittedName>
</protein>
<dbReference type="GO" id="GO:0055056">
    <property type="term" value="F:D-glucose transmembrane transporter activity"/>
    <property type="evidence" value="ECO:0007669"/>
    <property type="project" value="TreeGrafter"/>
</dbReference>
<dbReference type="OrthoDB" id="4540492at2759"/>
<accession>A0A4Z2EBL2</accession>
<dbReference type="Pfam" id="PF00083">
    <property type="entry name" value="Sugar_tr"/>
    <property type="match status" value="1"/>
</dbReference>
<dbReference type="AlphaFoldDB" id="A0A4Z2EBL2"/>
<dbReference type="Proteomes" id="UP000314294">
    <property type="component" value="Unassembled WGS sequence"/>
</dbReference>
<evidence type="ECO:0000256" key="2">
    <source>
        <dbReference type="ARBA" id="ARBA00022692"/>
    </source>
</evidence>
<reference evidence="6 7" key="1">
    <citation type="submission" date="2019-03" db="EMBL/GenBank/DDBJ databases">
        <title>First draft genome of Liparis tanakae, snailfish: a comprehensive survey of snailfish specific genes.</title>
        <authorList>
            <person name="Kim W."/>
            <person name="Song I."/>
            <person name="Jeong J.-H."/>
            <person name="Kim D."/>
            <person name="Kim S."/>
            <person name="Ryu S."/>
            <person name="Song J.Y."/>
            <person name="Lee S.K."/>
        </authorList>
    </citation>
    <scope>NUCLEOTIDE SEQUENCE [LARGE SCALE GENOMIC DNA]</scope>
    <source>
        <tissue evidence="6">Muscle</tissue>
    </source>
</reference>
<keyword evidence="3 5" id="KW-1133">Transmembrane helix</keyword>
<comment type="caution">
    <text evidence="6">The sequence shown here is derived from an EMBL/GenBank/DDBJ whole genome shotgun (WGS) entry which is preliminary data.</text>
</comment>
<keyword evidence="6" id="KW-0762">Sugar transport</keyword>
<proteinExistence type="predicted"/>
<dbReference type="GO" id="GO:0005886">
    <property type="term" value="C:plasma membrane"/>
    <property type="evidence" value="ECO:0007669"/>
    <property type="project" value="TreeGrafter"/>
</dbReference>
<sequence length="151" mass="16908">MMLSLSVIPALTQYLVLPFCPESPRFLLINRGEESKAEAALLRLRGRSDEAFAELDEMKEEAAHTQSGVTIHEFFKKRRYKQPIVIVLVINLGSQLSGFNAIINYSTRMFQAKFDQAKYLTLGVGAVNVTFTLVAVSTQCSGDRQTFEITI</sequence>
<feature type="transmembrane region" description="Helical" evidence="5">
    <location>
        <begin position="117"/>
        <end position="136"/>
    </location>
</feature>
<keyword evidence="4 5" id="KW-0472">Membrane</keyword>
<evidence type="ECO:0000256" key="1">
    <source>
        <dbReference type="ARBA" id="ARBA00004141"/>
    </source>
</evidence>
<name>A0A4Z2EBL2_9TELE</name>
<dbReference type="InterPro" id="IPR045263">
    <property type="entry name" value="GLUT"/>
</dbReference>
<evidence type="ECO:0000256" key="4">
    <source>
        <dbReference type="ARBA" id="ARBA00023136"/>
    </source>
</evidence>
<dbReference type="PANTHER" id="PTHR23503">
    <property type="entry name" value="SOLUTE CARRIER FAMILY 2"/>
    <property type="match status" value="1"/>
</dbReference>
<dbReference type="InterPro" id="IPR005828">
    <property type="entry name" value="MFS_sugar_transport-like"/>
</dbReference>
<evidence type="ECO:0000313" key="7">
    <source>
        <dbReference type="Proteomes" id="UP000314294"/>
    </source>
</evidence>
<keyword evidence="6" id="KW-0813">Transport</keyword>
<evidence type="ECO:0000313" key="6">
    <source>
        <dbReference type="EMBL" id="TNN26209.1"/>
    </source>
</evidence>
<keyword evidence="7" id="KW-1185">Reference proteome</keyword>
<dbReference type="Gene3D" id="1.20.1250.20">
    <property type="entry name" value="MFS general substrate transporter like domains"/>
    <property type="match status" value="1"/>
</dbReference>
<evidence type="ECO:0000256" key="5">
    <source>
        <dbReference type="SAM" id="Phobius"/>
    </source>
</evidence>
<dbReference type="EMBL" id="SRLO01010733">
    <property type="protein sequence ID" value="TNN26209.1"/>
    <property type="molecule type" value="Genomic_DNA"/>
</dbReference>
<comment type="subcellular location">
    <subcellularLocation>
        <location evidence="1">Membrane</location>
        <topology evidence="1">Multi-pass membrane protein</topology>
    </subcellularLocation>
</comment>
<dbReference type="PANTHER" id="PTHR23503:SF99">
    <property type="entry name" value="SOLUTE CARRIER FAMILY 2, FACILITATED GLUCOSE TRANSPORTER MEMBER 3"/>
    <property type="match status" value="1"/>
</dbReference>